<reference evidence="2 3" key="1">
    <citation type="submission" date="2020-02" db="EMBL/GenBank/DDBJ databases">
        <authorList>
            <person name="Ma Q."/>
            <person name="Huang Y."/>
            <person name="Song X."/>
            <person name="Pei D."/>
        </authorList>
    </citation>
    <scope>NUCLEOTIDE SEQUENCE [LARGE SCALE GENOMIC DNA]</scope>
    <source>
        <strain evidence="2">Sxm20200214</strain>
        <tissue evidence="2">Leaf</tissue>
    </source>
</reference>
<evidence type="ECO:0000256" key="1">
    <source>
        <dbReference type="SAM" id="MobiDB-lite"/>
    </source>
</evidence>
<accession>A0A8X7VBC5</accession>
<name>A0A8X7VBC5_BRACI</name>
<evidence type="ECO:0000313" key="3">
    <source>
        <dbReference type="Proteomes" id="UP000886595"/>
    </source>
</evidence>
<organism evidence="2 3">
    <name type="scientific">Brassica carinata</name>
    <name type="common">Ethiopian mustard</name>
    <name type="synonym">Abyssinian cabbage</name>
    <dbReference type="NCBI Taxonomy" id="52824"/>
    <lineage>
        <taxon>Eukaryota</taxon>
        <taxon>Viridiplantae</taxon>
        <taxon>Streptophyta</taxon>
        <taxon>Embryophyta</taxon>
        <taxon>Tracheophyta</taxon>
        <taxon>Spermatophyta</taxon>
        <taxon>Magnoliopsida</taxon>
        <taxon>eudicotyledons</taxon>
        <taxon>Gunneridae</taxon>
        <taxon>Pentapetalae</taxon>
        <taxon>rosids</taxon>
        <taxon>malvids</taxon>
        <taxon>Brassicales</taxon>
        <taxon>Brassicaceae</taxon>
        <taxon>Brassiceae</taxon>
        <taxon>Brassica</taxon>
    </lineage>
</organism>
<gene>
    <name evidence="2" type="ORF">Bca52824_027891</name>
</gene>
<comment type="caution">
    <text evidence="2">The sequence shown here is derived from an EMBL/GenBank/DDBJ whole genome shotgun (WGS) entry which is preliminary data.</text>
</comment>
<dbReference type="Proteomes" id="UP000886595">
    <property type="component" value="Unassembled WGS sequence"/>
</dbReference>
<evidence type="ECO:0000313" key="2">
    <source>
        <dbReference type="EMBL" id="KAG2308143.1"/>
    </source>
</evidence>
<protein>
    <submittedName>
        <fullName evidence="2">Uncharacterized protein</fullName>
    </submittedName>
</protein>
<proteinExistence type="predicted"/>
<dbReference type="AlphaFoldDB" id="A0A8X7VBC5"/>
<dbReference type="EMBL" id="JAAMPC010000006">
    <property type="protein sequence ID" value="KAG2308143.1"/>
    <property type="molecule type" value="Genomic_DNA"/>
</dbReference>
<feature type="compositionally biased region" description="Basic and acidic residues" evidence="1">
    <location>
        <begin position="50"/>
        <end position="59"/>
    </location>
</feature>
<feature type="region of interest" description="Disordered" evidence="1">
    <location>
        <begin position="50"/>
        <end position="110"/>
    </location>
</feature>
<keyword evidence="3" id="KW-1185">Reference proteome</keyword>
<sequence length="110" mass="12245">MSGRSQHHNRYAIDDISEPCCCYTSRIKHHEPQHTPAARTRHAFELIEHSKALMARETEAASETPRRRPPPGSTRTTPVEPQGKSKSTIERTQPKSYQTASAAPSLLQGA</sequence>